<dbReference type="InterPro" id="IPR042834">
    <property type="entry name" value="Armc12"/>
</dbReference>
<dbReference type="Gene3D" id="1.25.10.10">
    <property type="entry name" value="Leucine-rich Repeat Variant"/>
    <property type="match status" value="1"/>
</dbReference>
<dbReference type="EMBL" id="BFAA01003221">
    <property type="protein sequence ID" value="GCB69652.1"/>
    <property type="molecule type" value="Genomic_DNA"/>
</dbReference>
<dbReference type="OrthoDB" id="9931937at2759"/>
<feature type="transmembrane region" description="Helical" evidence="1">
    <location>
        <begin position="12"/>
        <end position="30"/>
    </location>
</feature>
<dbReference type="PANTHER" id="PTHR47144">
    <property type="entry name" value="ARMADILLO REPEAT-CONTAINING PROTEIN 12"/>
    <property type="match status" value="1"/>
</dbReference>
<keyword evidence="4" id="KW-1185">Reference proteome</keyword>
<name>A0A401P970_SCYTO</name>
<dbReference type="GO" id="GO:0005634">
    <property type="term" value="C:nucleus"/>
    <property type="evidence" value="ECO:0007669"/>
    <property type="project" value="TreeGrafter"/>
</dbReference>
<feature type="domain" description="Armadillo repeat-containing" evidence="2">
    <location>
        <begin position="79"/>
        <end position="276"/>
    </location>
</feature>
<proteinExistence type="predicted"/>
<keyword evidence="1" id="KW-1133">Transmembrane helix</keyword>
<keyword evidence="1" id="KW-0472">Membrane</keyword>
<dbReference type="PANTHER" id="PTHR47144:SF1">
    <property type="entry name" value="ARMADILLO REPEAT-CONTAINING PROTEIN 12"/>
    <property type="match status" value="1"/>
</dbReference>
<dbReference type="Pfam" id="PF04826">
    <property type="entry name" value="Arm_2"/>
    <property type="match status" value="1"/>
</dbReference>
<dbReference type="InterPro" id="IPR011989">
    <property type="entry name" value="ARM-like"/>
</dbReference>
<organism evidence="3 4">
    <name type="scientific">Scyliorhinus torazame</name>
    <name type="common">Cloudy catshark</name>
    <name type="synonym">Catulus torazame</name>
    <dbReference type="NCBI Taxonomy" id="75743"/>
    <lineage>
        <taxon>Eukaryota</taxon>
        <taxon>Metazoa</taxon>
        <taxon>Chordata</taxon>
        <taxon>Craniata</taxon>
        <taxon>Vertebrata</taxon>
        <taxon>Chondrichthyes</taxon>
        <taxon>Elasmobranchii</taxon>
        <taxon>Galeomorphii</taxon>
        <taxon>Galeoidea</taxon>
        <taxon>Carcharhiniformes</taxon>
        <taxon>Scyliorhinidae</taxon>
        <taxon>Scyliorhinus</taxon>
    </lineage>
</organism>
<dbReference type="OMA" id="NPKACRC"/>
<evidence type="ECO:0000259" key="2">
    <source>
        <dbReference type="Pfam" id="PF04826"/>
    </source>
</evidence>
<evidence type="ECO:0000313" key="3">
    <source>
        <dbReference type="EMBL" id="GCB69652.1"/>
    </source>
</evidence>
<reference evidence="3 4" key="1">
    <citation type="journal article" date="2018" name="Nat. Ecol. Evol.">
        <title>Shark genomes provide insights into elasmobranch evolution and the origin of vertebrates.</title>
        <authorList>
            <person name="Hara Y"/>
            <person name="Yamaguchi K"/>
            <person name="Onimaru K"/>
            <person name="Kadota M"/>
            <person name="Koyanagi M"/>
            <person name="Keeley SD"/>
            <person name="Tatsumi K"/>
            <person name="Tanaka K"/>
            <person name="Motone F"/>
            <person name="Kageyama Y"/>
            <person name="Nozu R"/>
            <person name="Adachi N"/>
            <person name="Nishimura O"/>
            <person name="Nakagawa R"/>
            <person name="Tanegashima C"/>
            <person name="Kiyatake I"/>
            <person name="Matsumoto R"/>
            <person name="Murakumo K"/>
            <person name="Nishida K"/>
            <person name="Terakita A"/>
            <person name="Kuratani S"/>
            <person name="Sato K"/>
            <person name="Hyodo S Kuraku.S."/>
        </authorList>
    </citation>
    <scope>NUCLEOTIDE SEQUENCE [LARGE SCALE GENOMIC DNA]</scope>
</reference>
<evidence type="ECO:0000256" key="1">
    <source>
        <dbReference type="SAM" id="Phobius"/>
    </source>
</evidence>
<protein>
    <recommendedName>
        <fullName evidence="2">Armadillo repeat-containing domain-containing protein</fullName>
    </recommendedName>
</protein>
<dbReference type="Proteomes" id="UP000288216">
    <property type="component" value="Unassembled WGS sequence"/>
</dbReference>
<dbReference type="AlphaFoldDB" id="A0A401P970"/>
<dbReference type="InterPro" id="IPR016024">
    <property type="entry name" value="ARM-type_fold"/>
</dbReference>
<dbReference type="STRING" id="75743.A0A401P970"/>
<accession>A0A401P970</accession>
<evidence type="ECO:0000313" key="4">
    <source>
        <dbReference type="Proteomes" id="UP000288216"/>
    </source>
</evidence>
<keyword evidence="1" id="KW-0812">Transmembrane</keyword>
<dbReference type="InterPro" id="IPR006911">
    <property type="entry name" value="ARM-rpt_dom"/>
</dbReference>
<dbReference type="SUPFAM" id="SSF48371">
    <property type="entry name" value="ARM repeat"/>
    <property type="match status" value="1"/>
</dbReference>
<gene>
    <name evidence="3" type="ORF">scyTo_0008426</name>
</gene>
<sequence length="329" mass="37230">MGELFDETCRKKLIGILTGAGAIYLLYRAIRSGLVTPQEDDEDLLIDRCGNSTLESIGALGDPSVPSNSVSSNSVKMNLQDLKTVLTILHESKDPVIRGTILTSIYRIPGFSTSQELFRSEGGIPIIAESLDDPLNYIKASAVTVFNFLSNDPVNRDLLVRYIPQVLKLTTLTFQEFEQLPCLRFLTKMSLNHQNHFLLKHAIPDFFHLLQTGSSSIKFQSLQILINFSTNMELTLDMLNVQVRGSFLFLFNYFQRQDVLNDLLLLVSNLNEIRRSLPYRSNNHEYLEDSVCVLLFGPDSQFSSRLIYLMAFPDDRIKLQAARIVTNLV</sequence>
<comment type="caution">
    <text evidence="3">The sequence shown here is derived from an EMBL/GenBank/DDBJ whole genome shotgun (WGS) entry which is preliminary data.</text>
</comment>